<accession>A0A1E3IH31</accession>
<dbReference type="KEGG" id="cdep:91086082"/>
<dbReference type="GO" id="GO:0003723">
    <property type="term" value="F:RNA binding"/>
    <property type="evidence" value="ECO:0007669"/>
    <property type="project" value="TreeGrafter"/>
</dbReference>
<dbReference type="PANTHER" id="PTHR15633:SF2">
    <property type="entry name" value="NUCLEOLAR PROTEIN 11"/>
    <property type="match status" value="1"/>
</dbReference>
<keyword evidence="3" id="KW-1185">Reference proteome</keyword>
<feature type="compositionally biased region" description="Basic and acidic residues" evidence="1">
    <location>
        <begin position="106"/>
        <end position="119"/>
    </location>
</feature>
<organism evidence="2 3">
    <name type="scientific">Cryptococcus depauperatus CBS 7841</name>
    <dbReference type="NCBI Taxonomy" id="1295531"/>
    <lineage>
        <taxon>Eukaryota</taxon>
        <taxon>Fungi</taxon>
        <taxon>Dikarya</taxon>
        <taxon>Basidiomycota</taxon>
        <taxon>Agaricomycotina</taxon>
        <taxon>Tremellomycetes</taxon>
        <taxon>Tremellales</taxon>
        <taxon>Cryptococcaceae</taxon>
        <taxon>Cryptococcus</taxon>
    </lineage>
</organism>
<dbReference type="InterPro" id="IPR042859">
    <property type="entry name" value="NOL11"/>
</dbReference>
<dbReference type="GO" id="GO:0030490">
    <property type="term" value="P:maturation of SSU-rRNA"/>
    <property type="evidence" value="ECO:0007669"/>
    <property type="project" value="InterPro"/>
</dbReference>
<proteinExistence type="predicted"/>
<dbReference type="AlphaFoldDB" id="A0A1E3IH31"/>
<reference evidence="2" key="1">
    <citation type="submission" date="2016-06" db="EMBL/GenBank/DDBJ databases">
        <authorList>
            <person name="Cuomo C."/>
            <person name="Litvintseva A."/>
            <person name="Heitman J."/>
            <person name="Chen Y."/>
            <person name="Sun S."/>
            <person name="Springer D."/>
            <person name="Dromer F."/>
            <person name="Young S."/>
            <person name="Zeng Q."/>
            <person name="Chapman S."/>
            <person name="Gujja S."/>
            <person name="Saif S."/>
            <person name="Birren B."/>
        </authorList>
    </citation>
    <scope>NUCLEOTIDE SEQUENCE</scope>
    <source>
        <strain evidence="2">CBS 7841</strain>
    </source>
</reference>
<dbReference type="OrthoDB" id="4349954at2759"/>
<protein>
    <submittedName>
        <fullName evidence="2">Uncharacterized protein</fullName>
    </submittedName>
</protein>
<dbReference type="GO" id="GO:0005730">
    <property type="term" value="C:nucleolus"/>
    <property type="evidence" value="ECO:0007669"/>
    <property type="project" value="TreeGrafter"/>
</dbReference>
<evidence type="ECO:0000313" key="2">
    <source>
        <dbReference type="EMBL" id="WVN86698.1"/>
    </source>
</evidence>
<dbReference type="EMBL" id="CP143785">
    <property type="protein sequence ID" value="WVN86698.1"/>
    <property type="molecule type" value="Genomic_DNA"/>
</dbReference>
<sequence>MVSISAPASLSTFPQAHASSSKNPHLWMNNVVGDSKSGLVGVQGDGIWIYDLTTLRATTSFTVPPSTVFTTAPISFWANKSVGEASQIKSGYDSKNGMDIDGDGETSEREEPTKEVKERTTAVGVGKEVWIWKGNEGVKTVARINKPVLGLHHLSSTLNSILVVSSSSQFFILSDSFEPQSLTVGSSQWSELLVSKVLADDDPESVRLCVVDVTGRIEVTRIWIQANRVETIKEGKIGAGKFVFGDISEDGVISVIDNQHNLYSTSLQTLSSQASPLKLLHPSPTSRLLSLRSPTLPLLLLSTNHPTPSLLLIVPSSSIPGVISITPLSSFSSSETITSLSILSHKGSVCIVGIVLSHRHAKEESSSGRSVLYICEVVIPERGIGVASLLGTRSTTEEYLQFEQSEKQKTEGEKRQDEVIKSIEQKIQAKDGKGAKKAWTDYAVNTVLEEKFVKRVLNSCFSVALTGEGKSRGYYAQELMRDIVERGIVREGMWKDSVVVDGLLPLHDWETIQTVLSKSKTISSSTLVTLITKSFEHNSSDMPLRQLLALILALPPPGPTYRFDLHKTLSVHVATAVLDIFTEWLGAHVEASSDLLIGWDGSVPKPLENGLPNVQSLITHSSLLLDAHLTLFLSHSPCHPILERMQTYLDPLIQMQNEYRQMRGPIEALLTLARREARKAEEKAQKKGGKRGKKIAGERLPEQVVGKWKVEEITF</sequence>
<dbReference type="Proteomes" id="UP000094043">
    <property type="component" value="Chromosome 2"/>
</dbReference>
<dbReference type="VEuPathDB" id="FungiDB:L203_03111"/>
<gene>
    <name evidence="2" type="ORF">L203_101870</name>
</gene>
<dbReference type="RefSeq" id="XP_066067398.1">
    <property type="nucleotide sequence ID" value="XM_066211301.1"/>
</dbReference>
<name>A0A1E3IH31_9TREE</name>
<reference evidence="2" key="2">
    <citation type="journal article" date="2022" name="Elife">
        <title>Obligate sexual reproduction of a homothallic fungus closely related to the Cryptococcus pathogenic species complex.</title>
        <authorList>
            <person name="Passer A.R."/>
            <person name="Clancey S.A."/>
            <person name="Shea T."/>
            <person name="David-Palma M."/>
            <person name="Averette A.F."/>
            <person name="Boekhout T."/>
            <person name="Porcel B.M."/>
            <person name="Nowrousian M."/>
            <person name="Cuomo C.A."/>
            <person name="Sun S."/>
            <person name="Heitman J."/>
            <person name="Coelho M.A."/>
        </authorList>
    </citation>
    <scope>NUCLEOTIDE SEQUENCE</scope>
    <source>
        <strain evidence="2">CBS 7841</strain>
    </source>
</reference>
<dbReference type="PANTHER" id="PTHR15633">
    <property type="entry name" value="NUCLEOLAR PROTEIN 11"/>
    <property type="match status" value="1"/>
</dbReference>
<dbReference type="GeneID" id="91086082"/>
<feature type="region of interest" description="Disordered" evidence="1">
    <location>
        <begin position="89"/>
        <end position="119"/>
    </location>
</feature>
<evidence type="ECO:0000313" key="3">
    <source>
        <dbReference type="Proteomes" id="UP000094043"/>
    </source>
</evidence>
<evidence type="ECO:0000256" key="1">
    <source>
        <dbReference type="SAM" id="MobiDB-lite"/>
    </source>
</evidence>
<reference evidence="2" key="3">
    <citation type="submission" date="2024-01" db="EMBL/GenBank/DDBJ databases">
        <authorList>
            <person name="Coelho M.A."/>
            <person name="David-Palma M."/>
            <person name="Shea T."/>
            <person name="Sun S."/>
            <person name="Cuomo C.A."/>
            <person name="Heitman J."/>
        </authorList>
    </citation>
    <scope>NUCLEOTIDE SEQUENCE</scope>
    <source>
        <strain evidence="2">CBS 7841</strain>
    </source>
</reference>